<dbReference type="EMBL" id="AEXN01000033">
    <property type="protein sequence ID" value="EGC83406.1"/>
    <property type="molecule type" value="Genomic_DNA"/>
</dbReference>
<organism evidence="2 3">
    <name type="scientific">Anaerococcus hydrogenalis ACS-025-V-Sch4</name>
    <dbReference type="NCBI Taxonomy" id="879306"/>
    <lineage>
        <taxon>Bacteria</taxon>
        <taxon>Bacillati</taxon>
        <taxon>Bacillota</taxon>
        <taxon>Tissierellia</taxon>
        <taxon>Tissierellales</taxon>
        <taxon>Peptoniphilaceae</taxon>
        <taxon>Anaerococcus</taxon>
    </lineage>
</organism>
<accession>F0H2F4</accession>
<sequence>MAKTIIEREFWNDEQIIDEYSPEDKLFMMYLLTCPRGNALGIFKLPIKLIAFEIGYSPEAVRTLVDRFTNKYNRINYDYKSQEIAIYRALKYTVSKGGKPIEDMMRQLLSEVTVTENIIKVHKVMSDWWLKSNRPVDKMIKSLMEEEIEKRSAISNVNVNDYVNDNVNVNDYTYPVSYHDTSEVEDFNTPSSKDESCNDREDDTSSDTWNKKIINTWNSLDKNIPRIQTLNVNTQRYQMLRARINEHGLDTVIKAIKSIDQSKFLKGYVSDFRITIDWFIKPNNFIKVLEGNYNDKKQATKLIDTEKSYTREARTRRFLRMMNER</sequence>
<evidence type="ECO:0008006" key="4">
    <source>
        <dbReference type="Google" id="ProtNLM"/>
    </source>
</evidence>
<comment type="caution">
    <text evidence="2">The sequence shown here is derived from an EMBL/GenBank/DDBJ whole genome shotgun (WGS) entry which is preliminary data.</text>
</comment>
<dbReference type="RefSeq" id="WP_004818117.1">
    <property type="nucleotide sequence ID" value="NZ_AEXN01000033.1"/>
</dbReference>
<evidence type="ECO:0000313" key="2">
    <source>
        <dbReference type="EMBL" id="EGC83406.1"/>
    </source>
</evidence>
<feature type="region of interest" description="Disordered" evidence="1">
    <location>
        <begin position="183"/>
        <end position="205"/>
    </location>
</feature>
<keyword evidence="3" id="KW-1185">Reference proteome</keyword>
<dbReference type="Proteomes" id="UP000005277">
    <property type="component" value="Unassembled WGS sequence"/>
</dbReference>
<evidence type="ECO:0000256" key="1">
    <source>
        <dbReference type="SAM" id="MobiDB-lite"/>
    </source>
</evidence>
<gene>
    <name evidence="2" type="ORF">HMPREF9246_0315</name>
</gene>
<protein>
    <recommendedName>
        <fullName evidence="4">DnaD domain protein</fullName>
    </recommendedName>
</protein>
<dbReference type="AlphaFoldDB" id="F0H2F4"/>
<evidence type="ECO:0000313" key="3">
    <source>
        <dbReference type="Proteomes" id="UP000005277"/>
    </source>
</evidence>
<proteinExistence type="predicted"/>
<name>F0H2F4_9FIRM</name>
<reference evidence="2 3" key="1">
    <citation type="submission" date="2011-01" db="EMBL/GenBank/DDBJ databases">
        <authorList>
            <person name="Durkin A.S."/>
            <person name="Madupu R."/>
            <person name="Torralba M."/>
            <person name="Gillis M."/>
            <person name="Methe B."/>
            <person name="Sutton G."/>
            <person name="Nelson K.E."/>
        </authorList>
    </citation>
    <scope>NUCLEOTIDE SEQUENCE [LARGE SCALE GENOMIC DNA]</scope>
    <source>
        <strain evidence="2 3">ACS-025-V-Sch4</strain>
    </source>
</reference>